<evidence type="ECO:0000313" key="3">
    <source>
        <dbReference type="Proteomes" id="UP000034883"/>
    </source>
</evidence>
<reference evidence="2 3" key="1">
    <citation type="submission" date="2015-03" db="EMBL/GenBank/DDBJ databases">
        <title>Genome assembly of Sandaracinus amylolyticus DSM 53668.</title>
        <authorList>
            <person name="Sharma G."/>
            <person name="Subramanian S."/>
        </authorList>
    </citation>
    <scope>NUCLEOTIDE SEQUENCE [LARGE SCALE GENOMIC DNA]</scope>
    <source>
        <strain evidence="2 3">DSM 53668</strain>
    </source>
</reference>
<gene>
    <name evidence="2" type="ORF">DB32_004068</name>
</gene>
<dbReference type="EMBL" id="CP011125">
    <property type="protein sequence ID" value="AKF06919.1"/>
    <property type="molecule type" value="Genomic_DNA"/>
</dbReference>
<dbReference type="Proteomes" id="UP000034883">
    <property type="component" value="Chromosome"/>
</dbReference>
<evidence type="ECO:0000313" key="2">
    <source>
        <dbReference type="EMBL" id="AKF06919.1"/>
    </source>
</evidence>
<sequence>MIAHQPSAPVNFARRKGPPSSDRGPGRVAAAEIGSRSRPRTRVRRVDRDPWKAPAARREA</sequence>
<dbReference type="STRING" id="927083.DB32_004068"/>
<feature type="region of interest" description="Disordered" evidence="1">
    <location>
        <begin position="1"/>
        <end position="60"/>
    </location>
</feature>
<proteinExistence type="predicted"/>
<evidence type="ECO:0000256" key="1">
    <source>
        <dbReference type="SAM" id="MobiDB-lite"/>
    </source>
</evidence>
<accession>A0A0F6SFG8</accession>
<name>A0A0F6SFG8_9BACT</name>
<dbReference type="AlphaFoldDB" id="A0A0F6SFG8"/>
<dbReference type="KEGG" id="samy:DB32_004068"/>
<organism evidence="2 3">
    <name type="scientific">Sandaracinus amylolyticus</name>
    <dbReference type="NCBI Taxonomy" id="927083"/>
    <lineage>
        <taxon>Bacteria</taxon>
        <taxon>Pseudomonadati</taxon>
        <taxon>Myxococcota</taxon>
        <taxon>Polyangia</taxon>
        <taxon>Polyangiales</taxon>
        <taxon>Sandaracinaceae</taxon>
        <taxon>Sandaracinus</taxon>
    </lineage>
</organism>
<keyword evidence="3" id="KW-1185">Reference proteome</keyword>
<protein>
    <submittedName>
        <fullName evidence="2">Uncharacterized protein</fullName>
    </submittedName>
</protein>
<feature type="compositionally biased region" description="Basic and acidic residues" evidence="1">
    <location>
        <begin position="44"/>
        <end position="60"/>
    </location>
</feature>